<reference evidence="1 2" key="1">
    <citation type="submission" date="2018-08" db="EMBL/GenBank/DDBJ databases">
        <title>Genetic Globetrotter - A new plasmid hitch-hiking vast phylogenetic and geographic distances.</title>
        <authorList>
            <person name="Vollmers J."/>
            <person name="Petersen J."/>
        </authorList>
    </citation>
    <scope>NUCLEOTIDE SEQUENCE [LARGE SCALE GENOMIC DNA]</scope>
    <source>
        <strain evidence="1 2">DSM 26383</strain>
    </source>
</reference>
<evidence type="ECO:0000313" key="1">
    <source>
        <dbReference type="EMBL" id="QEW24956.1"/>
    </source>
</evidence>
<dbReference type="Proteomes" id="UP000325785">
    <property type="component" value="Chromosome"/>
</dbReference>
<dbReference type="RefSeq" id="WP_268874608.1">
    <property type="nucleotide sequence ID" value="NZ_CP031598.1"/>
</dbReference>
<organism evidence="1 2">
    <name type="scientific">Roseovarius indicus</name>
    <dbReference type="NCBI Taxonomy" id="540747"/>
    <lineage>
        <taxon>Bacteria</taxon>
        <taxon>Pseudomonadati</taxon>
        <taxon>Pseudomonadota</taxon>
        <taxon>Alphaproteobacteria</taxon>
        <taxon>Rhodobacterales</taxon>
        <taxon>Roseobacteraceae</taxon>
        <taxon>Roseovarius</taxon>
    </lineage>
</organism>
<sequence>MKAMFIGFAAIAVIGVGAHFALEESGYTVWQRTSGDSVRLD</sequence>
<proteinExistence type="predicted"/>
<dbReference type="AlphaFoldDB" id="A0A5P3A898"/>
<dbReference type="EMBL" id="CP031598">
    <property type="protein sequence ID" value="QEW24956.1"/>
    <property type="molecule type" value="Genomic_DNA"/>
</dbReference>
<protein>
    <submittedName>
        <fullName evidence="1">Uncharacterized protein</fullName>
    </submittedName>
</protein>
<evidence type="ECO:0000313" key="2">
    <source>
        <dbReference type="Proteomes" id="UP000325785"/>
    </source>
</evidence>
<dbReference type="KEGG" id="rid:RIdsm_00740"/>
<gene>
    <name evidence="1" type="ORF">RIdsm_00740</name>
</gene>
<name>A0A5P3A898_9RHOB</name>
<accession>A0A5P3A898</accession>